<evidence type="ECO:0000256" key="9">
    <source>
        <dbReference type="ARBA" id="ARBA00022801"/>
    </source>
</evidence>
<comment type="caution">
    <text evidence="17">The sequence shown here is derived from an EMBL/GenBank/DDBJ whole genome shotgun (WGS) entry which is preliminary data.</text>
</comment>
<accession>A0AAV5A0I6</accession>
<evidence type="ECO:0000256" key="1">
    <source>
        <dbReference type="ARBA" id="ARBA00004123"/>
    </source>
</evidence>
<dbReference type="InterPro" id="IPR020422">
    <property type="entry name" value="TYR_PHOSPHATASE_DUAL_dom"/>
</dbReference>
<reference evidence="17" key="1">
    <citation type="submission" date="2021-10" db="EMBL/GenBank/DDBJ databases">
        <title>De novo Genome Assembly of Clathrus columnatus (Basidiomycota, Fungi) Using Illumina and Nanopore Sequence Data.</title>
        <authorList>
            <person name="Ogiso-Tanaka E."/>
            <person name="Itagaki H."/>
            <person name="Hosoya T."/>
            <person name="Hosaka K."/>
        </authorList>
    </citation>
    <scope>NUCLEOTIDE SEQUENCE</scope>
    <source>
        <strain evidence="17">MO-923</strain>
    </source>
</reference>
<comment type="subcellular location">
    <subcellularLocation>
        <location evidence="2">Cytoplasm</location>
    </subcellularLocation>
    <subcellularLocation>
        <location evidence="1">Nucleus</location>
    </subcellularLocation>
</comment>
<dbReference type="GO" id="GO:0007096">
    <property type="term" value="P:regulation of exit from mitosis"/>
    <property type="evidence" value="ECO:0007669"/>
    <property type="project" value="UniProtKB-ARBA"/>
</dbReference>
<feature type="domain" description="Tyrosine-protein phosphatase" evidence="15">
    <location>
        <begin position="223"/>
        <end position="384"/>
    </location>
</feature>
<keyword evidence="9" id="KW-0378">Hydrolase</keyword>
<dbReference type="Proteomes" id="UP001050691">
    <property type="component" value="Unassembled WGS sequence"/>
</dbReference>
<dbReference type="InterPro" id="IPR029021">
    <property type="entry name" value="Prot-tyrosine_phosphatase-like"/>
</dbReference>
<dbReference type="Pfam" id="PF14671">
    <property type="entry name" value="DSPn"/>
    <property type="match status" value="1"/>
</dbReference>
<evidence type="ECO:0000256" key="11">
    <source>
        <dbReference type="ARBA" id="ARBA00023242"/>
    </source>
</evidence>
<evidence type="ECO:0000259" key="16">
    <source>
        <dbReference type="PROSITE" id="PS50056"/>
    </source>
</evidence>
<dbReference type="GO" id="GO:0033554">
    <property type="term" value="P:cellular response to stress"/>
    <property type="evidence" value="ECO:0007669"/>
    <property type="project" value="UniProtKB-ARBA"/>
</dbReference>
<evidence type="ECO:0000256" key="5">
    <source>
        <dbReference type="ARBA" id="ARBA00022490"/>
    </source>
</evidence>
<dbReference type="PROSITE" id="PS50054">
    <property type="entry name" value="TYR_PHOSPHATASE_DUAL"/>
    <property type="match status" value="1"/>
</dbReference>
<dbReference type="CDD" id="cd14499">
    <property type="entry name" value="CDC14_C"/>
    <property type="match status" value="1"/>
</dbReference>
<dbReference type="PROSITE" id="PS50056">
    <property type="entry name" value="TYR_PHOSPHATASE_2"/>
    <property type="match status" value="1"/>
</dbReference>
<dbReference type="EMBL" id="BPWL01000002">
    <property type="protein sequence ID" value="GJJ07755.1"/>
    <property type="molecule type" value="Genomic_DNA"/>
</dbReference>
<keyword evidence="18" id="KW-1185">Reference proteome</keyword>
<keyword evidence="6" id="KW-0597">Phosphoprotein</keyword>
<keyword evidence="7" id="KW-0132">Cell division</keyword>
<evidence type="ECO:0000256" key="2">
    <source>
        <dbReference type="ARBA" id="ARBA00004496"/>
    </source>
</evidence>
<feature type="region of interest" description="Disordered" evidence="14">
    <location>
        <begin position="38"/>
        <end position="61"/>
    </location>
</feature>
<dbReference type="Gene3D" id="3.90.190.10">
    <property type="entry name" value="Protein tyrosine phosphatase superfamily"/>
    <property type="match status" value="2"/>
</dbReference>
<evidence type="ECO:0000256" key="6">
    <source>
        <dbReference type="ARBA" id="ARBA00022553"/>
    </source>
</evidence>
<dbReference type="AlphaFoldDB" id="A0AAV5A0I6"/>
<keyword evidence="12" id="KW-0469">Meiosis</keyword>
<dbReference type="Pfam" id="PF22785">
    <property type="entry name" value="Tc-R-P"/>
    <property type="match status" value="1"/>
</dbReference>
<feature type="region of interest" description="Disordered" evidence="14">
    <location>
        <begin position="471"/>
        <end position="610"/>
    </location>
</feature>
<dbReference type="GO" id="GO:0000278">
    <property type="term" value="P:mitotic cell cycle"/>
    <property type="evidence" value="ECO:0007669"/>
    <property type="project" value="UniProtKB-ARBA"/>
</dbReference>
<proteinExistence type="inferred from homology"/>
<protein>
    <recommendedName>
        <fullName evidence="4">protein-tyrosine-phosphatase</fullName>
        <ecNumber evidence="4">3.1.3.48</ecNumber>
    </recommendedName>
</protein>
<evidence type="ECO:0000256" key="8">
    <source>
        <dbReference type="ARBA" id="ARBA00022776"/>
    </source>
</evidence>
<dbReference type="GO" id="GO:0004725">
    <property type="term" value="F:protein tyrosine phosphatase activity"/>
    <property type="evidence" value="ECO:0007669"/>
    <property type="project" value="UniProtKB-EC"/>
</dbReference>
<dbReference type="InterPro" id="IPR050561">
    <property type="entry name" value="PTP"/>
</dbReference>
<sequence>MAAADCVQTWRTHHAHAFRNTPPRLYFTTFPHPVPTPEYLNRQDSDRIPPQIRSQSRGRTLASPEDDAQYYYFTIDDSLVYLSFYEDWGPLNLAMVYKACILIHELLEDKKLKSHRLVLYSSDDPRRKANAALLMALFVMIVQRQAPWEAFHPIAELEFMPFRDAGRGRSDFNLSIQDCLWGVWKSMQNGLCDMNEFSIEEYEYYEKVENGDWNWITPNFIAFASPVDPSFTRKLVGEGGPETALQRKLPTPFLNCLDYFEKRGVKLVVRLNNPLYDKTVFIERGIDHLDLYFDDGTNPTDEIVRKFIQVSDAIIEQKGVIAIHCKAGLGRTGTLIGAYLIWKYGFTANEAIAFMRIVRPGCVVGPQQQYLYLKQLEWVRWSALDEIQRVKAAAAALAVPVTPPRDRFEPSTTPPPPITPHHHVIKSAAAAKAITTPGQPRKTPVAKRHRGALLDVDEDEEEELELKGMNGAIPPVRKSPRTATATNRVSKANEVASTSDSATVSTATRTTRSTRSSTNAKKNTSATTNGNSNGAAIPNKIPRLAKTNSGKSADHPVARKRPPGSPVATAPSRLPTLAGRRALVPTSNFNIRLRSQGPPPPPAPDAWMNKDPSAVVVHGSKADAPVLRNIRRRRSSFSAADVVA</sequence>
<dbReference type="InterPro" id="IPR044506">
    <property type="entry name" value="CDC14_C"/>
</dbReference>
<evidence type="ECO:0000256" key="3">
    <source>
        <dbReference type="ARBA" id="ARBA00007315"/>
    </source>
</evidence>
<feature type="compositionally biased region" description="Polar residues" evidence="14">
    <location>
        <begin position="481"/>
        <end position="490"/>
    </location>
</feature>
<dbReference type="InterPro" id="IPR029260">
    <property type="entry name" value="DSPn"/>
</dbReference>
<dbReference type="FunFam" id="3.90.190.10:FF:000038">
    <property type="entry name" value="Tyrosine-protein phosphatase CDC14"/>
    <property type="match status" value="1"/>
</dbReference>
<dbReference type="GO" id="GO:0005730">
    <property type="term" value="C:nucleolus"/>
    <property type="evidence" value="ECO:0007669"/>
    <property type="project" value="UniProtKB-ARBA"/>
</dbReference>
<dbReference type="InterPro" id="IPR016130">
    <property type="entry name" value="Tyr_Pase_AS"/>
</dbReference>
<gene>
    <name evidence="17" type="ORF">Clacol_001960</name>
</gene>
<name>A0AAV5A0I6_9AGAM</name>
<feature type="domain" description="Tyrosine specific protein phosphatases" evidence="16">
    <location>
        <begin position="305"/>
        <end position="370"/>
    </location>
</feature>
<keyword evidence="11" id="KW-0539">Nucleus</keyword>
<dbReference type="InterPro" id="IPR000387">
    <property type="entry name" value="Tyr_Pase_dom"/>
</dbReference>
<evidence type="ECO:0000256" key="12">
    <source>
        <dbReference type="ARBA" id="ARBA00023254"/>
    </source>
</evidence>
<organism evidence="17 18">
    <name type="scientific">Clathrus columnatus</name>
    <dbReference type="NCBI Taxonomy" id="1419009"/>
    <lineage>
        <taxon>Eukaryota</taxon>
        <taxon>Fungi</taxon>
        <taxon>Dikarya</taxon>
        <taxon>Basidiomycota</taxon>
        <taxon>Agaricomycotina</taxon>
        <taxon>Agaricomycetes</taxon>
        <taxon>Phallomycetidae</taxon>
        <taxon>Phallales</taxon>
        <taxon>Clathraceae</taxon>
        <taxon>Clathrus</taxon>
    </lineage>
</organism>
<evidence type="ECO:0000256" key="10">
    <source>
        <dbReference type="ARBA" id="ARBA00022912"/>
    </source>
</evidence>
<dbReference type="PANTHER" id="PTHR23339">
    <property type="entry name" value="TYROSINE SPECIFIC PROTEIN PHOSPHATASE AND DUAL SPECIFICITY PROTEIN PHOSPHATASE"/>
    <property type="match status" value="1"/>
</dbReference>
<evidence type="ECO:0000256" key="7">
    <source>
        <dbReference type="ARBA" id="ARBA00022618"/>
    </source>
</evidence>
<evidence type="ECO:0000256" key="13">
    <source>
        <dbReference type="ARBA" id="ARBA00023306"/>
    </source>
</evidence>
<keyword evidence="13" id="KW-0131">Cell cycle</keyword>
<dbReference type="GO" id="GO:0051301">
    <property type="term" value="P:cell division"/>
    <property type="evidence" value="ECO:0007669"/>
    <property type="project" value="UniProtKB-KW"/>
</dbReference>
<dbReference type="PROSITE" id="PS00383">
    <property type="entry name" value="TYR_PHOSPHATASE_1"/>
    <property type="match status" value="1"/>
</dbReference>
<dbReference type="SMART" id="SM00195">
    <property type="entry name" value="DSPc"/>
    <property type="match status" value="1"/>
</dbReference>
<dbReference type="GO" id="GO:0051321">
    <property type="term" value="P:meiotic cell cycle"/>
    <property type="evidence" value="ECO:0007669"/>
    <property type="project" value="UniProtKB-KW"/>
</dbReference>
<keyword evidence="5" id="KW-0963">Cytoplasm</keyword>
<evidence type="ECO:0000256" key="4">
    <source>
        <dbReference type="ARBA" id="ARBA00013064"/>
    </source>
</evidence>
<evidence type="ECO:0000313" key="17">
    <source>
        <dbReference type="EMBL" id="GJJ07755.1"/>
    </source>
</evidence>
<feature type="compositionally biased region" description="Low complexity" evidence="14">
    <location>
        <begin position="496"/>
        <end position="536"/>
    </location>
</feature>
<dbReference type="SUPFAM" id="SSF52799">
    <property type="entry name" value="(Phosphotyrosine protein) phosphatases II"/>
    <property type="match status" value="2"/>
</dbReference>
<evidence type="ECO:0000259" key="15">
    <source>
        <dbReference type="PROSITE" id="PS50054"/>
    </source>
</evidence>
<dbReference type="GO" id="GO:0032954">
    <property type="term" value="P:regulation of cytokinetic process"/>
    <property type="evidence" value="ECO:0007669"/>
    <property type="project" value="UniProtKB-ARBA"/>
</dbReference>
<keyword evidence="10" id="KW-0904">Protein phosphatase</keyword>
<dbReference type="EC" id="3.1.3.48" evidence="4"/>
<comment type="similarity">
    <text evidence="3">Belongs to the protein-tyrosine phosphatase family. Non-receptor class CDC14 subfamily.</text>
</comment>
<evidence type="ECO:0000256" key="14">
    <source>
        <dbReference type="SAM" id="MobiDB-lite"/>
    </source>
</evidence>
<dbReference type="GO" id="GO:0005816">
    <property type="term" value="C:spindle pole body"/>
    <property type="evidence" value="ECO:0007669"/>
    <property type="project" value="UniProtKB-ARBA"/>
</dbReference>
<keyword evidence="8" id="KW-0498">Mitosis</keyword>
<dbReference type="GO" id="GO:0005737">
    <property type="term" value="C:cytoplasm"/>
    <property type="evidence" value="ECO:0007669"/>
    <property type="project" value="UniProtKB-SubCell"/>
</dbReference>
<dbReference type="CDD" id="cd17657">
    <property type="entry name" value="CDC14_N"/>
    <property type="match status" value="1"/>
</dbReference>
<evidence type="ECO:0000313" key="18">
    <source>
        <dbReference type="Proteomes" id="UP001050691"/>
    </source>
</evidence>